<dbReference type="PROSITE" id="PS01321">
    <property type="entry name" value="RUVC"/>
    <property type="match status" value="1"/>
</dbReference>
<evidence type="ECO:0000256" key="6">
    <source>
        <dbReference type="ARBA" id="ARBA00022763"/>
    </source>
</evidence>
<evidence type="ECO:0000256" key="11">
    <source>
        <dbReference type="ARBA" id="ARBA00023204"/>
    </source>
</evidence>
<keyword evidence="6 12" id="KW-0227">DNA damage</keyword>
<dbReference type="CDD" id="cd16962">
    <property type="entry name" value="RuvC"/>
    <property type="match status" value="1"/>
</dbReference>
<evidence type="ECO:0000256" key="5">
    <source>
        <dbReference type="ARBA" id="ARBA00022759"/>
    </source>
</evidence>
<dbReference type="Proteomes" id="UP000325292">
    <property type="component" value="Chromosome"/>
</dbReference>
<evidence type="ECO:0000256" key="2">
    <source>
        <dbReference type="ARBA" id="ARBA00022490"/>
    </source>
</evidence>
<dbReference type="InterPro" id="IPR036397">
    <property type="entry name" value="RNaseH_sf"/>
</dbReference>
<dbReference type="NCBIfam" id="NF000711">
    <property type="entry name" value="PRK00039.2-1"/>
    <property type="match status" value="1"/>
</dbReference>
<evidence type="ECO:0000256" key="9">
    <source>
        <dbReference type="ARBA" id="ARBA00023125"/>
    </source>
</evidence>
<name>A0ABM6RS35_9FIRM</name>
<dbReference type="RefSeq" id="WP_103376538.1">
    <property type="nucleotide sequence ID" value="NZ_CP133983.1"/>
</dbReference>
<comment type="cofactor">
    <cofactor evidence="12">
        <name>Mg(2+)</name>
        <dbReference type="ChEBI" id="CHEBI:18420"/>
    </cofactor>
    <text evidence="12">Binds 2 Mg(2+) ion per subunit.</text>
</comment>
<keyword evidence="15" id="KW-1185">Reference proteome</keyword>
<keyword evidence="5 12" id="KW-0255">Endonuclease</keyword>
<feature type="binding site" evidence="12">
    <location>
        <position position="140"/>
    </location>
    <ligand>
        <name>Mg(2+)</name>
        <dbReference type="ChEBI" id="CHEBI:18420"/>
        <label>1</label>
    </ligand>
</feature>
<evidence type="ECO:0000256" key="12">
    <source>
        <dbReference type="HAMAP-Rule" id="MF_00034"/>
    </source>
</evidence>
<keyword evidence="8 12" id="KW-0460">Magnesium</keyword>
<feature type="active site" evidence="12">
    <location>
        <position position="7"/>
    </location>
</feature>
<gene>
    <name evidence="12" type="primary">ruvC</name>
    <name evidence="14" type="ORF">BXT84_10205</name>
</gene>
<proteinExistence type="inferred from homology"/>
<evidence type="ECO:0000256" key="10">
    <source>
        <dbReference type="ARBA" id="ARBA00023172"/>
    </source>
</evidence>
<evidence type="ECO:0000256" key="13">
    <source>
        <dbReference type="NCBIfam" id="TIGR00228"/>
    </source>
</evidence>
<dbReference type="Pfam" id="PF02075">
    <property type="entry name" value="RuvC"/>
    <property type="match status" value="1"/>
</dbReference>
<evidence type="ECO:0000313" key="15">
    <source>
        <dbReference type="Proteomes" id="UP000325292"/>
    </source>
</evidence>
<dbReference type="EMBL" id="CP019454">
    <property type="protein sequence ID" value="AUW94263.1"/>
    <property type="molecule type" value="Genomic_DNA"/>
</dbReference>
<feature type="binding site" evidence="12">
    <location>
        <position position="7"/>
    </location>
    <ligand>
        <name>Mg(2+)</name>
        <dbReference type="ChEBI" id="CHEBI:18420"/>
        <label>1</label>
    </ligand>
</feature>
<dbReference type="SUPFAM" id="SSF53098">
    <property type="entry name" value="Ribonuclease H-like"/>
    <property type="match status" value="1"/>
</dbReference>
<keyword evidence="9 12" id="KW-0238">DNA-binding</keyword>
<reference evidence="14 15" key="1">
    <citation type="journal article" date="2019" name="Sci. Rep.">
        <title>Sulfobacillus thermotolerans: new insights into resistance and metabolic capacities of acidophilic chemolithotrophs.</title>
        <authorList>
            <person name="Panyushkina A.E."/>
            <person name="Babenko V.V."/>
            <person name="Nikitina A.S."/>
            <person name="Selezneva O.V."/>
            <person name="Tsaplina I.A."/>
            <person name="Letarova M.A."/>
            <person name="Kostryukova E.S."/>
            <person name="Letarov A.V."/>
        </authorList>
    </citation>
    <scope>NUCLEOTIDE SEQUENCE [LARGE SCALE GENOMIC DNA]</scope>
    <source>
        <strain evidence="14 15">Kr1</strain>
    </source>
</reference>
<dbReference type="InterPro" id="IPR002176">
    <property type="entry name" value="X-over_junc_endoDNase_RuvC"/>
</dbReference>
<dbReference type="EC" id="3.1.21.10" evidence="12 13"/>
<evidence type="ECO:0000256" key="3">
    <source>
        <dbReference type="ARBA" id="ARBA00022722"/>
    </source>
</evidence>
<protein>
    <recommendedName>
        <fullName evidence="12 13">Crossover junction endodeoxyribonuclease RuvC</fullName>
        <ecNumber evidence="12 13">3.1.21.10</ecNumber>
    </recommendedName>
    <alternativeName>
        <fullName evidence="12">Holliday junction nuclease RuvC</fullName>
    </alternativeName>
    <alternativeName>
        <fullName evidence="12">Holliday junction resolvase RuvC</fullName>
    </alternativeName>
</protein>
<keyword evidence="3 12" id="KW-0540">Nuclease</keyword>
<dbReference type="PANTHER" id="PTHR30194:SF3">
    <property type="entry name" value="CROSSOVER JUNCTION ENDODEOXYRIBONUCLEASE RUVC"/>
    <property type="match status" value="1"/>
</dbReference>
<comment type="similarity">
    <text evidence="1 12">Belongs to the RuvC family.</text>
</comment>
<comment type="subunit">
    <text evidence="12">Homodimer which binds Holliday junction (HJ) DNA. The HJ becomes 2-fold symmetrical on binding to RuvC with unstacked arms; it has a different conformation from HJ DNA in complex with RuvA. In the full resolvosome a probable DNA-RuvA(4)-RuvB(12)-RuvC(2) complex forms which resolves the HJ.</text>
</comment>
<dbReference type="InterPro" id="IPR020563">
    <property type="entry name" value="X-over_junc_endoDNase_Mg_BS"/>
</dbReference>
<accession>A0ABM6RS35</accession>
<dbReference type="NCBIfam" id="TIGR00228">
    <property type="entry name" value="ruvC"/>
    <property type="match status" value="1"/>
</dbReference>
<dbReference type="InterPro" id="IPR012337">
    <property type="entry name" value="RNaseH-like_sf"/>
</dbReference>
<keyword evidence="11 12" id="KW-0234">DNA repair</keyword>
<comment type="catalytic activity">
    <reaction evidence="12">
        <text>Endonucleolytic cleavage at a junction such as a reciprocal single-stranded crossover between two homologous DNA duplexes (Holliday junction).</text>
        <dbReference type="EC" id="3.1.21.10"/>
    </reaction>
</comment>
<dbReference type="PANTHER" id="PTHR30194">
    <property type="entry name" value="CROSSOVER JUNCTION ENDODEOXYRIBONUCLEASE RUVC"/>
    <property type="match status" value="1"/>
</dbReference>
<keyword evidence="7 12" id="KW-0378">Hydrolase</keyword>
<dbReference type="HAMAP" id="MF_00034">
    <property type="entry name" value="RuvC"/>
    <property type="match status" value="1"/>
</dbReference>
<feature type="active site" evidence="12">
    <location>
        <position position="140"/>
    </location>
</feature>
<feature type="active site" evidence="12">
    <location>
        <position position="67"/>
    </location>
</feature>
<comment type="function">
    <text evidence="12">The RuvA-RuvB-RuvC complex processes Holliday junction (HJ) DNA during genetic recombination and DNA repair. Endonuclease that resolves HJ intermediates. Cleaves cruciform DNA by making single-stranded nicks across the HJ at symmetrical positions within the homologous arms, yielding a 5'-phosphate and a 3'-hydroxyl group; requires a central core of homology in the junction. The consensus cleavage sequence is 5'-(A/T)TT(C/G)-3'. Cleavage occurs on the 3'-side of the TT dinucleotide at the point of strand exchange. HJ branch migration catalyzed by RuvA-RuvB allows RuvC to scan DNA until it finds its consensus sequence, where it cleaves and resolves the cruciform DNA.</text>
</comment>
<evidence type="ECO:0000256" key="8">
    <source>
        <dbReference type="ARBA" id="ARBA00022842"/>
    </source>
</evidence>
<keyword evidence="10 12" id="KW-0233">DNA recombination</keyword>
<organism evidence="14 15">
    <name type="scientific">Sulfobacillus thermotolerans</name>
    <dbReference type="NCBI Taxonomy" id="338644"/>
    <lineage>
        <taxon>Bacteria</taxon>
        <taxon>Bacillati</taxon>
        <taxon>Bacillota</taxon>
        <taxon>Clostridia</taxon>
        <taxon>Eubacteriales</taxon>
        <taxon>Clostridiales Family XVII. Incertae Sedis</taxon>
        <taxon>Sulfobacillus</taxon>
    </lineage>
</organism>
<evidence type="ECO:0000256" key="7">
    <source>
        <dbReference type="ARBA" id="ARBA00022801"/>
    </source>
</evidence>
<dbReference type="PRINTS" id="PR00696">
    <property type="entry name" value="RSOLVASERUVC"/>
</dbReference>
<sequence length="162" mass="17814">MRMLGIDPGTAICGWGIIDKVRHEPLAHDYGAVLTSSTLSAPERLKHLYEGLIAVIDRYQPEYGAVEKLFFGQNTKTALAVGQARGVVLLALSQRNIPIVEISPAEVKQTVAGYGRADKHQVQMMVTRLLHLEAVPKPDDVADALAIAMTGLEWVKFREVLR</sequence>
<feature type="binding site" evidence="12">
    <location>
        <position position="67"/>
    </location>
    <ligand>
        <name>Mg(2+)</name>
        <dbReference type="ChEBI" id="CHEBI:18420"/>
        <label>2</label>
    </ligand>
</feature>
<dbReference type="Gene3D" id="3.30.420.10">
    <property type="entry name" value="Ribonuclease H-like superfamily/Ribonuclease H"/>
    <property type="match status" value="1"/>
</dbReference>
<evidence type="ECO:0000256" key="4">
    <source>
        <dbReference type="ARBA" id="ARBA00022723"/>
    </source>
</evidence>
<evidence type="ECO:0000256" key="1">
    <source>
        <dbReference type="ARBA" id="ARBA00009518"/>
    </source>
</evidence>
<comment type="subcellular location">
    <subcellularLocation>
        <location evidence="12">Cytoplasm</location>
    </subcellularLocation>
</comment>
<keyword evidence="4 12" id="KW-0479">Metal-binding</keyword>
<evidence type="ECO:0000313" key="14">
    <source>
        <dbReference type="EMBL" id="AUW94263.1"/>
    </source>
</evidence>
<keyword evidence="2 12" id="KW-0963">Cytoplasm</keyword>